<keyword evidence="1" id="KW-0812">Transmembrane</keyword>
<evidence type="ECO:0000313" key="2">
    <source>
        <dbReference type="EMBL" id="KAL0273180.1"/>
    </source>
</evidence>
<name>A0AAW2HTG9_9NEOP</name>
<protein>
    <recommendedName>
        <fullName evidence="3">Glycosyltransferase RgtA/B/C/D-like domain-containing protein</fullName>
    </recommendedName>
</protein>
<proteinExistence type="predicted"/>
<dbReference type="InterPro" id="IPR052943">
    <property type="entry name" value="TMTC_O-mannosyl-trnsfr"/>
</dbReference>
<feature type="transmembrane region" description="Helical" evidence="1">
    <location>
        <begin position="94"/>
        <end position="113"/>
    </location>
</feature>
<evidence type="ECO:0008006" key="3">
    <source>
        <dbReference type="Google" id="ProtNLM"/>
    </source>
</evidence>
<dbReference type="PANTHER" id="PTHR44809:SF1">
    <property type="entry name" value="PROTEIN O-MANNOSYL-TRANSFERASE TMTC1"/>
    <property type="match status" value="1"/>
</dbReference>
<comment type="caution">
    <text evidence="2">The sequence shown here is derived from an EMBL/GenBank/DDBJ whole genome shotgun (WGS) entry which is preliminary data.</text>
</comment>
<keyword evidence="1" id="KW-1133">Transmembrane helix</keyword>
<evidence type="ECO:0000256" key="1">
    <source>
        <dbReference type="SAM" id="Phobius"/>
    </source>
</evidence>
<accession>A0AAW2HTG9</accession>
<gene>
    <name evidence="2" type="ORF">PYX00_005916</name>
</gene>
<keyword evidence="1" id="KW-0472">Membrane</keyword>
<dbReference type="AlphaFoldDB" id="A0AAW2HTG9"/>
<dbReference type="EMBL" id="JARGDH010000003">
    <property type="protein sequence ID" value="KAL0273180.1"/>
    <property type="molecule type" value="Genomic_DNA"/>
</dbReference>
<sequence>MRRWGGGMRETQFPSLETAFSLTGNRYRWVRATHALAGLQPIWFHVCNVILHATASILFTRVCLAIVGFQPQFAAIAGALFAAHPVHTEAVTGIVGRADVLACVFFLLSFLMYHREANKSSVWVSVVLASLSMLAKETGIMVLLLNMCYDCYKSWHSIKRTLNELKWNEDTIHFSRRTAKVLMSLSLLLVFRLAILQGSLPKFSNQDNPAAFHPCRHVR</sequence>
<dbReference type="PANTHER" id="PTHR44809">
    <property type="match status" value="1"/>
</dbReference>
<reference evidence="2" key="1">
    <citation type="journal article" date="2024" name="Gigascience">
        <title>Chromosome-level genome of the poultry shaft louse Menopon gallinae provides insight into the host-switching and adaptive evolution of parasitic lice.</title>
        <authorList>
            <person name="Xu Y."/>
            <person name="Ma L."/>
            <person name="Liu S."/>
            <person name="Liang Y."/>
            <person name="Liu Q."/>
            <person name="He Z."/>
            <person name="Tian L."/>
            <person name="Duan Y."/>
            <person name="Cai W."/>
            <person name="Li H."/>
            <person name="Song F."/>
        </authorList>
    </citation>
    <scope>NUCLEOTIDE SEQUENCE</scope>
    <source>
        <strain evidence="2">Cailab_2023a</strain>
    </source>
</reference>
<feature type="transmembrane region" description="Helical" evidence="1">
    <location>
        <begin position="62"/>
        <end position="82"/>
    </location>
</feature>
<organism evidence="2">
    <name type="scientific">Menopon gallinae</name>
    <name type="common">poultry shaft louse</name>
    <dbReference type="NCBI Taxonomy" id="328185"/>
    <lineage>
        <taxon>Eukaryota</taxon>
        <taxon>Metazoa</taxon>
        <taxon>Ecdysozoa</taxon>
        <taxon>Arthropoda</taxon>
        <taxon>Hexapoda</taxon>
        <taxon>Insecta</taxon>
        <taxon>Pterygota</taxon>
        <taxon>Neoptera</taxon>
        <taxon>Paraneoptera</taxon>
        <taxon>Psocodea</taxon>
        <taxon>Troctomorpha</taxon>
        <taxon>Phthiraptera</taxon>
        <taxon>Amblycera</taxon>
        <taxon>Menoponidae</taxon>
        <taxon>Menopon</taxon>
    </lineage>
</organism>
<feature type="transmembrane region" description="Helical" evidence="1">
    <location>
        <begin position="181"/>
        <end position="200"/>
    </location>
</feature>